<feature type="transmembrane region" description="Helical" evidence="6">
    <location>
        <begin position="186"/>
        <end position="206"/>
    </location>
</feature>
<feature type="domain" description="EamA" evidence="7">
    <location>
        <begin position="15"/>
        <end position="154"/>
    </location>
</feature>
<keyword evidence="9" id="KW-1185">Reference proteome</keyword>
<proteinExistence type="inferred from homology"/>
<feature type="transmembrane region" description="Helical" evidence="6">
    <location>
        <begin position="38"/>
        <end position="60"/>
    </location>
</feature>
<accession>A0AAD7Q454</accession>
<organism evidence="8 9">
    <name type="scientific">Quillaja saponaria</name>
    <name type="common">Soap bark tree</name>
    <dbReference type="NCBI Taxonomy" id="32244"/>
    <lineage>
        <taxon>Eukaryota</taxon>
        <taxon>Viridiplantae</taxon>
        <taxon>Streptophyta</taxon>
        <taxon>Embryophyta</taxon>
        <taxon>Tracheophyta</taxon>
        <taxon>Spermatophyta</taxon>
        <taxon>Magnoliopsida</taxon>
        <taxon>eudicotyledons</taxon>
        <taxon>Gunneridae</taxon>
        <taxon>Pentapetalae</taxon>
        <taxon>rosids</taxon>
        <taxon>fabids</taxon>
        <taxon>Fabales</taxon>
        <taxon>Quillajaceae</taxon>
        <taxon>Quillaja</taxon>
    </lineage>
</organism>
<evidence type="ECO:0000256" key="3">
    <source>
        <dbReference type="ARBA" id="ARBA00022692"/>
    </source>
</evidence>
<evidence type="ECO:0000313" key="8">
    <source>
        <dbReference type="EMBL" id="KAJ7974532.1"/>
    </source>
</evidence>
<evidence type="ECO:0000256" key="2">
    <source>
        <dbReference type="ARBA" id="ARBA00007635"/>
    </source>
</evidence>
<evidence type="ECO:0000259" key="7">
    <source>
        <dbReference type="Pfam" id="PF00892"/>
    </source>
</evidence>
<feature type="transmembrane region" description="Helical" evidence="6">
    <location>
        <begin position="250"/>
        <end position="269"/>
    </location>
</feature>
<dbReference type="Proteomes" id="UP001163823">
    <property type="component" value="Chromosome 3"/>
</dbReference>
<evidence type="ECO:0000256" key="4">
    <source>
        <dbReference type="ARBA" id="ARBA00022989"/>
    </source>
</evidence>
<name>A0AAD7Q454_QUISA</name>
<keyword evidence="4 6" id="KW-1133">Transmembrane helix</keyword>
<dbReference type="KEGG" id="qsa:O6P43_004588"/>
<dbReference type="SUPFAM" id="SSF103481">
    <property type="entry name" value="Multidrug resistance efflux transporter EmrE"/>
    <property type="match status" value="2"/>
</dbReference>
<feature type="transmembrane region" description="Helical" evidence="6">
    <location>
        <begin position="307"/>
        <end position="325"/>
    </location>
</feature>
<dbReference type="InterPro" id="IPR037185">
    <property type="entry name" value="EmrE-like"/>
</dbReference>
<evidence type="ECO:0000313" key="9">
    <source>
        <dbReference type="Proteomes" id="UP001163823"/>
    </source>
</evidence>
<feature type="transmembrane region" description="Helical" evidence="6">
    <location>
        <begin position="12"/>
        <end position="32"/>
    </location>
</feature>
<dbReference type="Pfam" id="PF00892">
    <property type="entry name" value="EamA"/>
    <property type="match status" value="2"/>
</dbReference>
<comment type="similarity">
    <text evidence="2 6">Belongs to the drug/metabolite transporter (DMT) superfamily. Plant drug/metabolite exporter (P-DME) (TC 2.A.7.4) family.</text>
</comment>
<gene>
    <name evidence="8" type="ORF">O6P43_004588</name>
</gene>
<protein>
    <recommendedName>
        <fullName evidence="6">WAT1-related protein</fullName>
    </recommendedName>
</protein>
<feature type="domain" description="EamA" evidence="7">
    <location>
        <begin position="189"/>
        <end position="325"/>
    </location>
</feature>
<dbReference type="GO" id="GO:0022857">
    <property type="term" value="F:transmembrane transporter activity"/>
    <property type="evidence" value="ECO:0007669"/>
    <property type="project" value="InterPro"/>
</dbReference>
<dbReference type="InterPro" id="IPR030184">
    <property type="entry name" value="WAT1-related"/>
</dbReference>
<dbReference type="InterPro" id="IPR000620">
    <property type="entry name" value="EamA_dom"/>
</dbReference>
<evidence type="ECO:0000256" key="6">
    <source>
        <dbReference type="RuleBase" id="RU363077"/>
    </source>
</evidence>
<comment type="subcellular location">
    <subcellularLocation>
        <location evidence="1 6">Membrane</location>
        <topology evidence="1 6">Multi-pass membrane protein</topology>
    </subcellularLocation>
</comment>
<sequence length="362" mass="39161">MATSHFYKDVVPFSAIVAAEFSIVVLSILFKLASAEGLSYYIFVTYTYALSTLILLPLAYMNFHRATGLPSFNWSLLKKLFLLGLLGFLMQLCGFTGIEHSSPTLASALSSLTPTFTFILAVIFRMEKVALRSSTTIAKIMGTMVSISGALVVVLYKGPAILSVPSLSPSPSLSLNNPLRSSQTNWILGGLLLTTSNLLNSVVFIIQTHIIKSYPAELIVVFLYNLFATLVSVPVSLLAETKLSAWKLRLDILLVAILCSGFFTTFSFVVHTWGIHLKGPVYVTSFKPLSIAIAAAMSVIFLGDDLYLGSVVGAVILTTGFYAVIWGKAKEEEVDDLHEDCGFGSLGPSSDAKTPLLPSFKT</sequence>
<dbReference type="GO" id="GO:0016020">
    <property type="term" value="C:membrane"/>
    <property type="evidence" value="ECO:0007669"/>
    <property type="project" value="UniProtKB-SubCell"/>
</dbReference>
<dbReference type="PANTHER" id="PTHR31218">
    <property type="entry name" value="WAT1-RELATED PROTEIN"/>
    <property type="match status" value="1"/>
</dbReference>
<dbReference type="AlphaFoldDB" id="A0AAD7Q454"/>
<dbReference type="EMBL" id="JARAOO010000003">
    <property type="protein sequence ID" value="KAJ7974532.1"/>
    <property type="molecule type" value="Genomic_DNA"/>
</dbReference>
<keyword evidence="3 6" id="KW-0812">Transmembrane</keyword>
<evidence type="ECO:0000256" key="5">
    <source>
        <dbReference type="ARBA" id="ARBA00023136"/>
    </source>
</evidence>
<feature type="transmembrane region" description="Helical" evidence="6">
    <location>
        <begin position="136"/>
        <end position="156"/>
    </location>
</feature>
<reference evidence="8" key="1">
    <citation type="journal article" date="2023" name="Science">
        <title>Elucidation of the pathway for biosynthesis of saponin adjuvants from the soapbark tree.</title>
        <authorList>
            <person name="Reed J."/>
            <person name="Orme A."/>
            <person name="El-Demerdash A."/>
            <person name="Owen C."/>
            <person name="Martin L.B.B."/>
            <person name="Misra R.C."/>
            <person name="Kikuchi S."/>
            <person name="Rejzek M."/>
            <person name="Martin A.C."/>
            <person name="Harkess A."/>
            <person name="Leebens-Mack J."/>
            <person name="Louveau T."/>
            <person name="Stephenson M.J."/>
            <person name="Osbourn A."/>
        </authorList>
    </citation>
    <scope>NUCLEOTIDE SEQUENCE</scope>
    <source>
        <strain evidence="8">S10</strain>
    </source>
</reference>
<feature type="transmembrane region" description="Helical" evidence="6">
    <location>
        <begin position="218"/>
        <end position="238"/>
    </location>
</feature>
<feature type="transmembrane region" description="Helical" evidence="6">
    <location>
        <begin position="104"/>
        <end position="124"/>
    </location>
</feature>
<evidence type="ECO:0000256" key="1">
    <source>
        <dbReference type="ARBA" id="ARBA00004141"/>
    </source>
</evidence>
<comment type="caution">
    <text evidence="8">The sequence shown here is derived from an EMBL/GenBank/DDBJ whole genome shotgun (WGS) entry which is preliminary data.</text>
</comment>
<feature type="transmembrane region" description="Helical" evidence="6">
    <location>
        <begin position="80"/>
        <end position="98"/>
    </location>
</feature>
<keyword evidence="5 6" id="KW-0472">Membrane</keyword>
<feature type="transmembrane region" description="Helical" evidence="6">
    <location>
        <begin position="281"/>
        <end position="301"/>
    </location>
</feature>